<feature type="region of interest" description="Disordered" evidence="1">
    <location>
        <begin position="618"/>
        <end position="671"/>
    </location>
</feature>
<dbReference type="Proteomes" id="UP001152607">
    <property type="component" value="Unassembled WGS sequence"/>
</dbReference>
<feature type="compositionally biased region" description="Low complexity" evidence="1">
    <location>
        <begin position="648"/>
        <end position="666"/>
    </location>
</feature>
<dbReference type="EMBL" id="CAOQHR010000003">
    <property type="protein sequence ID" value="CAI6331832.1"/>
    <property type="molecule type" value="Genomic_DNA"/>
</dbReference>
<evidence type="ECO:0000313" key="4">
    <source>
        <dbReference type="Proteomes" id="UP001152607"/>
    </source>
</evidence>
<dbReference type="OrthoDB" id="5372451at2759"/>
<feature type="transmembrane region" description="Helical" evidence="2">
    <location>
        <begin position="77"/>
        <end position="97"/>
    </location>
</feature>
<feature type="transmembrane region" description="Helical" evidence="2">
    <location>
        <begin position="103"/>
        <end position="127"/>
    </location>
</feature>
<evidence type="ECO:0000313" key="3">
    <source>
        <dbReference type="EMBL" id="CAI6331832.1"/>
    </source>
</evidence>
<feature type="compositionally biased region" description="Basic and acidic residues" evidence="1">
    <location>
        <begin position="268"/>
        <end position="281"/>
    </location>
</feature>
<organism evidence="3 4">
    <name type="scientific">Periconia digitata</name>
    <dbReference type="NCBI Taxonomy" id="1303443"/>
    <lineage>
        <taxon>Eukaryota</taxon>
        <taxon>Fungi</taxon>
        <taxon>Dikarya</taxon>
        <taxon>Ascomycota</taxon>
        <taxon>Pezizomycotina</taxon>
        <taxon>Dothideomycetes</taxon>
        <taxon>Pleosporomycetidae</taxon>
        <taxon>Pleosporales</taxon>
        <taxon>Massarineae</taxon>
        <taxon>Periconiaceae</taxon>
        <taxon>Periconia</taxon>
    </lineage>
</organism>
<sequence length="747" mass="83260">MSTPKSGRQSPQDIPRKPVPAPVTDATPAKPSRSFGPIACLAATLLGTGILSWNWIISGTPLLLCSLFLGEWNGRRVLSWLPLWAIFTTLNFAYIVAATSWLLFWTFTALCYSTILISSLFQFEYVARVVRHRCRKLLRHVLFIQDRIGLFDLPALEIDTDTIGLFVVRGLTIELSTLTATAYGVEVGVKLDSDMELAIQTDKVVVKLFRRIEIGDVYANVKGSDEMSFGAIQSWPNPRDMKKDQFIATDTPILNAALASRRTASSDLQEKMDGLSEHDTSSKPVKKLSPDDEKARDEYEKMIKIITETSTSHLALKWLKKIAKEREIEGVLETDTNLRAAVSAHVHNDPTIAHPPRKSIRLTTLRHNNHPKIKIFLHRLPLLYRLLLNPISYFHPIFINSVTSTGSGKWFVSLMKKHFFKHYSSSDAEVRRLEGRISAWLADANFAVGLSNLFCTGYVPVDTDYDIECKFKIGDLLAHRTLPEAVGLTQVIHLGGADATFVLPSFLLPHHEHLMPTILTDFEELQLDQEVQDAAGTPKAVQLRKNLERRRRDETVMKIAVHGHLPALFDQELLNFVAATVKATKVIEVEKGHEELVLKRAATDKLELEVRRTDSITAESAGSDTISTGSAGSVESANTEQTDPGTLASQASQASQNSQASLARSSTFSNRMNQTFKGMNTKMKEGWRKAGINTVNVVANDRWIAKIVGNIMRKLERAQGDVGYSGVIPLPLAVYRMKAEKESKLLR</sequence>
<feature type="compositionally biased region" description="Polar residues" evidence="1">
    <location>
        <begin position="618"/>
        <end position="644"/>
    </location>
</feature>
<evidence type="ECO:0000256" key="1">
    <source>
        <dbReference type="SAM" id="MobiDB-lite"/>
    </source>
</evidence>
<keyword evidence="4" id="KW-1185">Reference proteome</keyword>
<accession>A0A9W4UCM1</accession>
<feature type="transmembrane region" description="Helical" evidence="2">
    <location>
        <begin position="35"/>
        <end position="56"/>
    </location>
</feature>
<proteinExistence type="predicted"/>
<keyword evidence="2" id="KW-0472">Membrane</keyword>
<dbReference type="AlphaFoldDB" id="A0A9W4UCM1"/>
<evidence type="ECO:0000256" key="2">
    <source>
        <dbReference type="SAM" id="Phobius"/>
    </source>
</evidence>
<feature type="compositionally biased region" description="Polar residues" evidence="1">
    <location>
        <begin position="1"/>
        <end position="12"/>
    </location>
</feature>
<comment type="caution">
    <text evidence="3">The sequence shown here is derived from an EMBL/GenBank/DDBJ whole genome shotgun (WGS) entry which is preliminary data.</text>
</comment>
<reference evidence="3" key="1">
    <citation type="submission" date="2023-01" db="EMBL/GenBank/DDBJ databases">
        <authorList>
            <person name="Van Ghelder C."/>
            <person name="Rancurel C."/>
        </authorList>
    </citation>
    <scope>NUCLEOTIDE SEQUENCE</scope>
    <source>
        <strain evidence="3">CNCM I-4278</strain>
    </source>
</reference>
<gene>
    <name evidence="3" type="ORF">PDIGIT_LOCUS4861</name>
</gene>
<keyword evidence="2" id="KW-1133">Transmembrane helix</keyword>
<keyword evidence="2" id="KW-0812">Transmembrane</keyword>
<feature type="region of interest" description="Disordered" evidence="1">
    <location>
        <begin position="1"/>
        <end position="30"/>
    </location>
</feature>
<name>A0A9W4UCM1_9PLEO</name>
<feature type="region of interest" description="Disordered" evidence="1">
    <location>
        <begin position="265"/>
        <end position="294"/>
    </location>
</feature>
<protein>
    <submittedName>
        <fullName evidence="3">Uncharacterized protein</fullName>
    </submittedName>
</protein>